<evidence type="ECO:0000313" key="1">
    <source>
        <dbReference type="EMBL" id="MBW4464629.1"/>
    </source>
</evidence>
<name>A0A951P8C6_9CYAN</name>
<reference evidence="1" key="1">
    <citation type="submission" date="2021-05" db="EMBL/GenBank/DDBJ databases">
        <authorList>
            <person name="Pietrasiak N."/>
            <person name="Ward R."/>
            <person name="Stajich J.E."/>
            <person name="Kurbessoian T."/>
        </authorList>
    </citation>
    <scope>NUCLEOTIDE SEQUENCE</scope>
    <source>
        <strain evidence="1">GSE-TBD4-15B</strain>
    </source>
</reference>
<accession>A0A951P8C6</accession>
<dbReference type="Proteomes" id="UP000707356">
    <property type="component" value="Unassembled WGS sequence"/>
</dbReference>
<dbReference type="AlphaFoldDB" id="A0A951P8C6"/>
<comment type="caution">
    <text evidence="1">The sequence shown here is derived from an EMBL/GenBank/DDBJ whole genome shotgun (WGS) entry which is preliminary data.</text>
</comment>
<organism evidence="1 2">
    <name type="scientific">Pegethrix bostrychoides GSE-TBD4-15B</name>
    <dbReference type="NCBI Taxonomy" id="2839662"/>
    <lineage>
        <taxon>Bacteria</taxon>
        <taxon>Bacillati</taxon>
        <taxon>Cyanobacteriota</taxon>
        <taxon>Cyanophyceae</taxon>
        <taxon>Oculatellales</taxon>
        <taxon>Oculatellaceae</taxon>
        <taxon>Pegethrix</taxon>
    </lineage>
</organism>
<sequence>MVRVIGEASKRSSNETGASAVIHQPFVKHNSYLIAEDSYFKTIDIKRYQKISKDIKRYQKISKDIKRYQKISKDIKVSENGLDRESGESPFDLATPCLFIKGILNQHIENYAVQ</sequence>
<evidence type="ECO:0000313" key="2">
    <source>
        <dbReference type="Proteomes" id="UP000707356"/>
    </source>
</evidence>
<proteinExistence type="predicted"/>
<protein>
    <submittedName>
        <fullName evidence="1">Uncharacterized protein</fullName>
    </submittedName>
</protein>
<reference evidence="1" key="2">
    <citation type="journal article" date="2022" name="Microbiol. Resour. Announc.">
        <title>Metagenome Sequencing to Explore Phylogenomics of Terrestrial Cyanobacteria.</title>
        <authorList>
            <person name="Ward R.D."/>
            <person name="Stajich J.E."/>
            <person name="Johansen J.R."/>
            <person name="Huntemann M."/>
            <person name="Clum A."/>
            <person name="Foster B."/>
            <person name="Foster B."/>
            <person name="Roux S."/>
            <person name="Palaniappan K."/>
            <person name="Varghese N."/>
            <person name="Mukherjee S."/>
            <person name="Reddy T.B.K."/>
            <person name="Daum C."/>
            <person name="Copeland A."/>
            <person name="Chen I.A."/>
            <person name="Ivanova N.N."/>
            <person name="Kyrpides N.C."/>
            <person name="Shapiro N."/>
            <person name="Eloe-Fadrosh E.A."/>
            <person name="Pietrasiak N."/>
        </authorList>
    </citation>
    <scope>NUCLEOTIDE SEQUENCE</scope>
    <source>
        <strain evidence="1">GSE-TBD4-15B</strain>
    </source>
</reference>
<gene>
    <name evidence="1" type="ORF">KME07_04215</name>
</gene>
<dbReference type="EMBL" id="JAHHHV010000017">
    <property type="protein sequence ID" value="MBW4464629.1"/>
    <property type="molecule type" value="Genomic_DNA"/>
</dbReference>